<feature type="transmembrane region" description="Helical" evidence="2">
    <location>
        <begin position="90"/>
        <end position="115"/>
    </location>
</feature>
<proteinExistence type="inferred from homology"/>
<evidence type="ECO:0000259" key="3">
    <source>
        <dbReference type="Pfam" id="PF14237"/>
    </source>
</evidence>
<dbReference type="InterPro" id="IPR025640">
    <property type="entry name" value="GYF_2"/>
</dbReference>
<dbReference type="InterPro" id="IPR045584">
    <property type="entry name" value="Pilin-like"/>
</dbReference>
<dbReference type="Pfam" id="PF00114">
    <property type="entry name" value="Pilin"/>
    <property type="match status" value="1"/>
</dbReference>
<keyword evidence="2" id="KW-0812">Transmembrane</keyword>
<keyword evidence="2" id="KW-1133">Transmembrane helix</keyword>
<evidence type="ECO:0000256" key="2">
    <source>
        <dbReference type="SAM" id="Phobius"/>
    </source>
</evidence>
<sequence length="225" mass="23802">MDIWYYVDKARNRQGPVDAAAVAAAFQAGQLTDDSLVWRDGLAQWAPLRQFRDELGMGPPMAPAATAPTIAVAASPAAEDKKKNGCLIPALVIGGGGMVLVFILAILAAIALPAYQDYIIRAKLATALAEGRGLVVAVEEHFQTQGRCPTDFNDLGLSEPTLDGQLSVQLVSLGEGRCVIELALGGLHANGALAGRSLYLTRDENGRYACSSDLDQAKYLPSNCF</sequence>
<gene>
    <name evidence="4" type="ORF">N787_09815</name>
</gene>
<dbReference type="InterPro" id="IPR001082">
    <property type="entry name" value="Pilin"/>
</dbReference>
<comment type="caution">
    <text evidence="4">The sequence shown here is derived from an EMBL/GenBank/DDBJ whole genome shotgun (WGS) entry which is preliminary data.</text>
</comment>
<dbReference type="GO" id="GO:0009289">
    <property type="term" value="C:pilus"/>
    <property type="evidence" value="ECO:0007669"/>
    <property type="project" value="InterPro"/>
</dbReference>
<organism evidence="4 5">
    <name type="scientific">Arenimonas metalli CF5-1</name>
    <dbReference type="NCBI Taxonomy" id="1384056"/>
    <lineage>
        <taxon>Bacteria</taxon>
        <taxon>Pseudomonadati</taxon>
        <taxon>Pseudomonadota</taxon>
        <taxon>Gammaproteobacteria</taxon>
        <taxon>Lysobacterales</taxon>
        <taxon>Lysobacteraceae</taxon>
        <taxon>Arenimonas</taxon>
    </lineage>
</organism>
<dbReference type="RefSeq" id="WP_034211707.1">
    <property type="nucleotide sequence ID" value="NZ_AVCK01000014.1"/>
</dbReference>
<dbReference type="SUPFAM" id="SSF54523">
    <property type="entry name" value="Pili subunits"/>
    <property type="match status" value="1"/>
</dbReference>
<dbReference type="PATRIC" id="fig|1384056.3.peg.1185"/>
<reference evidence="4 5" key="1">
    <citation type="submission" date="2013-09" db="EMBL/GenBank/DDBJ databases">
        <title>Genome sequencing of Arenimonas metalli.</title>
        <authorList>
            <person name="Chen F."/>
            <person name="Wang G."/>
        </authorList>
    </citation>
    <scope>NUCLEOTIDE SEQUENCE [LARGE SCALE GENOMIC DNA]</scope>
    <source>
        <strain evidence="4 5">CF5-1</strain>
    </source>
</reference>
<dbReference type="STRING" id="1384056.N787_09815"/>
<dbReference type="EMBL" id="AVCK01000014">
    <property type="protein sequence ID" value="KFN46688.1"/>
    <property type="molecule type" value="Genomic_DNA"/>
</dbReference>
<keyword evidence="5" id="KW-1185">Reference proteome</keyword>
<evidence type="ECO:0000313" key="4">
    <source>
        <dbReference type="EMBL" id="KFN46688.1"/>
    </source>
</evidence>
<dbReference type="SUPFAM" id="SSF55277">
    <property type="entry name" value="GYF domain"/>
    <property type="match status" value="1"/>
</dbReference>
<dbReference type="eggNOG" id="COG4969">
    <property type="taxonomic scope" value="Bacteria"/>
</dbReference>
<evidence type="ECO:0000313" key="5">
    <source>
        <dbReference type="Proteomes" id="UP000029393"/>
    </source>
</evidence>
<dbReference type="InterPro" id="IPR035445">
    <property type="entry name" value="GYF-like_dom_sf"/>
</dbReference>
<keyword evidence="2" id="KW-0472">Membrane</keyword>
<feature type="domain" description="GYF" evidence="3">
    <location>
        <begin position="4"/>
        <end position="52"/>
    </location>
</feature>
<dbReference type="AlphaFoldDB" id="A0A091B241"/>
<comment type="similarity">
    <text evidence="1">Belongs to the N-Me-Phe pilin family.</text>
</comment>
<dbReference type="Pfam" id="PF14237">
    <property type="entry name" value="GYF_2"/>
    <property type="match status" value="1"/>
</dbReference>
<dbReference type="GO" id="GO:0007155">
    <property type="term" value="P:cell adhesion"/>
    <property type="evidence" value="ECO:0007669"/>
    <property type="project" value="InterPro"/>
</dbReference>
<dbReference type="Proteomes" id="UP000029393">
    <property type="component" value="Unassembled WGS sequence"/>
</dbReference>
<name>A0A091B241_9GAMM</name>
<accession>A0A091B241</accession>
<dbReference type="Gene3D" id="3.30.700.10">
    <property type="entry name" value="Glycoprotein, Type 4 Pilin"/>
    <property type="match status" value="1"/>
</dbReference>
<protein>
    <recommendedName>
        <fullName evidence="3">GYF domain-containing protein</fullName>
    </recommendedName>
</protein>
<evidence type="ECO:0000256" key="1">
    <source>
        <dbReference type="ARBA" id="ARBA00005233"/>
    </source>
</evidence>